<sequence>MRESAMMYGRGPAANRGAAALGWANANWKFIVLLIWMGVSAYYLSLRADAVHWFALGDTDDNMRYAQVRDWLNGQGWFDLRQHHMNPPEGANIHWSRIVDLPIAALMLLFRLFMSAPLADKWACAVAPLLPLLPLMLGLAFIARRLAPPRSAAWIIAAFGPLGAPMGLGMYMPLRVDHHGWQLALVVAMLAGIVDRKWLRGGLVAGAASALSVAIGMEMMVYLAGAGGLIALRWVFKEGAARRMAPYALALGSGTGLLYVAFASHDNRGIVCDSISLNWVATLGLAAGGMVLLSLLGLKGWPRRLAAGAVVGGVVMAFSYYFWPQCLTSAYQIEPELDRLWLSHIREAKPITSQTLSAAIPMLALPIGGLLAAVLGCIAARGDRERLWAWASVMLMVGFALILMLWQIRSAPAAQLIAIPAVAWVGYGALEWLVRGSWGERIAALAGIGVVALSFNGGWVYPQLQNAGLVAKPAPATPASKARAERLKRINQANGRCRTQPALVALNQLPPATIMTLVDLGPRLIAVTHHSAIAGPYHRNGTAILDLHHAYDGDEAAFLNTARRHGARYFLLCPDFPEGTIYRARSKGGMYDRIERGDLPKWLTPVELKSGFALPYRLYRIE</sequence>
<evidence type="ECO:0000313" key="2">
    <source>
        <dbReference type="EMBL" id="RXR27530.1"/>
    </source>
</evidence>
<keyword evidence="1" id="KW-0812">Transmembrane</keyword>
<accession>A0A4Q1KEB7</accession>
<dbReference type="AlphaFoldDB" id="A0A4Q1KEB7"/>
<feature type="transmembrane region" description="Helical" evidence="1">
    <location>
        <begin position="154"/>
        <end position="174"/>
    </location>
</feature>
<feature type="transmembrane region" description="Helical" evidence="1">
    <location>
        <begin position="276"/>
        <end position="298"/>
    </location>
</feature>
<dbReference type="OrthoDB" id="1082056at2"/>
<comment type="caution">
    <text evidence="2">The sequence shown here is derived from an EMBL/GenBank/DDBJ whole genome shotgun (WGS) entry which is preliminary data.</text>
</comment>
<feature type="transmembrane region" description="Helical" evidence="1">
    <location>
        <begin position="244"/>
        <end position="264"/>
    </location>
</feature>
<protein>
    <recommendedName>
        <fullName evidence="4">AcrB/AcrD/AcrF family protein</fullName>
    </recommendedName>
</protein>
<feature type="transmembrane region" description="Helical" evidence="1">
    <location>
        <begin position="205"/>
        <end position="232"/>
    </location>
</feature>
<evidence type="ECO:0000313" key="3">
    <source>
        <dbReference type="Proteomes" id="UP000290958"/>
    </source>
</evidence>
<feature type="transmembrane region" description="Helical" evidence="1">
    <location>
        <begin position="26"/>
        <end position="44"/>
    </location>
</feature>
<feature type="transmembrane region" description="Helical" evidence="1">
    <location>
        <begin position="181"/>
        <end position="199"/>
    </location>
</feature>
<organism evidence="2 3">
    <name type="scientific">Sphingobium fluviale</name>
    <dbReference type="NCBI Taxonomy" id="2506423"/>
    <lineage>
        <taxon>Bacteria</taxon>
        <taxon>Pseudomonadati</taxon>
        <taxon>Pseudomonadota</taxon>
        <taxon>Alphaproteobacteria</taxon>
        <taxon>Sphingomonadales</taxon>
        <taxon>Sphingomonadaceae</taxon>
        <taxon>Sphingobium</taxon>
    </lineage>
</organism>
<keyword evidence="3" id="KW-1185">Reference proteome</keyword>
<proteinExistence type="predicted"/>
<feature type="transmembrane region" description="Helical" evidence="1">
    <location>
        <begin position="358"/>
        <end position="380"/>
    </location>
</feature>
<dbReference type="Proteomes" id="UP000290958">
    <property type="component" value="Unassembled WGS sequence"/>
</dbReference>
<evidence type="ECO:0008006" key="4">
    <source>
        <dbReference type="Google" id="ProtNLM"/>
    </source>
</evidence>
<feature type="transmembrane region" description="Helical" evidence="1">
    <location>
        <begin position="412"/>
        <end position="430"/>
    </location>
</feature>
<evidence type="ECO:0000256" key="1">
    <source>
        <dbReference type="SAM" id="Phobius"/>
    </source>
</evidence>
<feature type="transmembrane region" description="Helical" evidence="1">
    <location>
        <begin position="387"/>
        <end position="406"/>
    </location>
</feature>
<gene>
    <name evidence="2" type="ORF">EQG66_11625</name>
</gene>
<feature type="transmembrane region" description="Helical" evidence="1">
    <location>
        <begin position="122"/>
        <end position="142"/>
    </location>
</feature>
<feature type="transmembrane region" description="Helical" evidence="1">
    <location>
        <begin position="93"/>
        <end position="110"/>
    </location>
</feature>
<keyword evidence="1" id="KW-1133">Transmembrane helix</keyword>
<feature type="transmembrane region" description="Helical" evidence="1">
    <location>
        <begin position="442"/>
        <end position="461"/>
    </location>
</feature>
<keyword evidence="1" id="KW-0472">Membrane</keyword>
<dbReference type="EMBL" id="SBKP01000012">
    <property type="protein sequence ID" value="RXR27530.1"/>
    <property type="molecule type" value="Genomic_DNA"/>
</dbReference>
<reference evidence="3" key="1">
    <citation type="submission" date="2019-01" db="EMBL/GenBank/DDBJ databases">
        <title>Cytophagaceae bacterium strain CAR-16.</title>
        <authorList>
            <person name="Chen W.-M."/>
        </authorList>
    </citation>
    <scope>NUCLEOTIDE SEQUENCE [LARGE SCALE GENOMIC DNA]</scope>
    <source>
        <strain evidence="3">CHR27</strain>
    </source>
</reference>
<feature type="transmembrane region" description="Helical" evidence="1">
    <location>
        <begin position="305"/>
        <end position="323"/>
    </location>
</feature>
<name>A0A4Q1KEB7_9SPHN</name>